<reference evidence="3 4" key="1">
    <citation type="journal article" date="2016" name="Nat. Commun.">
        <title>Thousands of microbial genomes shed light on interconnected biogeochemical processes in an aquifer system.</title>
        <authorList>
            <person name="Anantharaman K."/>
            <person name="Brown C.T."/>
            <person name="Hug L.A."/>
            <person name="Sharon I."/>
            <person name="Castelle C.J."/>
            <person name="Probst A.J."/>
            <person name="Thomas B.C."/>
            <person name="Singh A."/>
            <person name="Wilkins M.J."/>
            <person name="Karaoz U."/>
            <person name="Brodie E.L."/>
            <person name="Williams K.H."/>
            <person name="Hubbard S.S."/>
            <person name="Banfield J.F."/>
        </authorList>
    </citation>
    <scope>NUCLEOTIDE SEQUENCE [LARGE SCALE GENOMIC DNA]</scope>
</reference>
<evidence type="ECO:0000256" key="1">
    <source>
        <dbReference type="SAM" id="Phobius"/>
    </source>
</evidence>
<dbReference type="SUPFAM" id="SSF103481">
    <property type="entry name" value="Multidrug resistance efflux transporter EmrE"/>
    <property type="match status" value="2"/>
</dbReference>
<dbReference type="InterPro" id="IPR037185">
    <property type="entry name" value="EmrE-like"/>
</dbReference>
<protein>
    <recommendedName>
        <fullName evidence="2">EamA domain-containing protein</fullName>
    </recommendedName>
</protein>
<dbReference type="GO" id="GO:0016020">
    <property type="term" value="C:membrane"/>
    <property type="evidence" value="ECO:0007669"/>
    <property type="project" value="InterPro"/>
</dbReference>
<dbReference type="InterPro" id="IPR000620">
    <property type="entry name" value="EamA_dom"/>
</dbReference>
<sequence>MQTKKLREERKGVTALVLLTFNFGLIAILAKYLSFHVSLYQQLYLTIGTAFITGILLFRKKLSFGKIISTGKKDLIIIFLRAFFGFVFGSALYRESLTLTKVSNVTFIQSIPFTALLGFALFGEKFTIKKLAYVFLAFIGVILIAIRDFSSIFIWGQGELFSLFSTFLFAISFLSRRWLSDHLNNQEITQIALFFATIMLFTTSLIVDKTVVPVVNNFSYIFLFALILLGIINAVDGVLINFGFKVVPPVLASNILTLESLFAILLAFIFYQELPNVKEFTGGVLIISSVILMNRLEEKEKVKK</sequence>
<proteinExistence type="predicted"/>
<feature type="domain" description="EamA" evidence="2">
    <location>
        <begin position="158"/>
        <end position="294"/>
    </location>
</feature>
<feature type="transmembrane region" description="Helical" evidence="1">
    <location>
        <begin position="39"/>
        <end position="58"/>
    </location>
</feature>
<dbReference type="Pfam" id="PF00892">
    <property type="entry name" value="EamA"/>
    <property type="match status" value="2"/>
</dbReference>
<feature type="domain" description="EamA" evidence="2">
    <location>
        <begin position="11"/>
        <end position="145"/>
    </location>
</feature>
<accession>A0A1F7G7V6</accession>
<dbReference type="AlphaFoldDB" id="A0A1F7G7V6"/>
<dbReference type="EMBL" id="MFZG01000043">
    <property type="protein sequence ID" value="OGK14981.1"/>
    <property type="molecule type" value="Genomic_DNA"/>
</dbReference>
<organism evidence="3 4">
    <name type="scientific">Candidatus Roizmanbacteria bacterium RIFCSPHIGHO2_01_FULL_39_12c</name>
    <dbReference type="NCBI Taxonomy" id="1802031"/>
    <lineage>
        <taxon>Bacteria</taxon>
        <taxon>Candidatus Roizmaniibacteriota</taxon>
    </lineage>
</organism>
<evidence type="ECO:0000259" key="2">
    <source>
        <dbReference type="Pfam" id="PF00892"/>
    </source>
</evidence>
<evidence type="ECO:0000313" key="3">
    <source>
        <dbReference type="EMBL" id="OGK14981.1"/>
    </source>
</evidence>
<comment type="caution">
    <text evidence="3">The sequence shown here is derived from an EMBL/GenBank/DDBJ whole genome shotgun (WGS) entry which is preliminary data.</text>
</comment>
<feature type="transmembrane region" description="Helical" evidence="1">
    <location>
        <begin position="74"/>
        <end position="93"/>
    </location>
</feature>
<feature type="transmembrane region" description="Helical" evidence="1">
    <location>
        <begin position="131"/>
        <end position="154"/>
    </location>
</feature>
<feature type="transmembrane region" description="Helical" evidence="1">
    <location>
        <begin position="219"/>
        <end position="244"/>
    </location>
</feature>
<feature type="transmembrane region" description="Helical" evidence="1">
    <location>
        <begin position="160"/>
        <end position="179"/>
    </location>
</feature>
<feature type="transmembrane region" description="Helical" evidence="1">
    <location>
        <begin position="251"/>
        <end position="271"/>
    </location>
</feature>
<feature type="transmembrane region" description="Helical" evidence="1">
    <location>
        <begin position="105"/>
        <end position="122"/>
    </location>
</feature>
<feature type="transmembrane region" description="Helical" evidence="1">
    <location>
        <begin position="191"/>
        <end position="207"/>
    </location>
</feature>
<dbReference type="Proteomes" id="UP000177208">
    <property type="component" value="Unassembled WGS sequence"/>
</dbReference>
<keyword evidence="1" id="KW-1133">Transmembrane helix</keyword>
<keyword evidence="1" id="KW-0812">Transmembrane</keyword>
<dbReference type="PANTHER" id="PTHR22911">
    <property type="entry name" value="ACYL-MALONYL CONDENSING ENZYME-RELATED"/>
    <property type="match status" value="1"/>
</dbReference>
<keyword evidence="1" id="KW-0472">Membrane</keyword>
<dbReference type="PANTHER" id="PTHR22911:SF79">
    <property type="entry name" value="MOBA-LIKE NTP TRANSFERASE DOMAIN-CONTAINING PROTEIN"/>
    <property type="match status" value="1"/>
</dbReference>
<gene>
    <name evidence="3" type="ORF">A2774_01020</name>
</gene>
<name>A0A1F7G7V6_9BACT</name>
<feature type="transmembrane region" description="Helical" evidence="1">
    <location>
        <begin position="12"/>
        <end position="33"/>
    </location>
</feature>
<evidence type="ECO:0000313" key="4">
    <source>
        <dbReference type="Proteomes" id="UP000177208"/>
    </source>
</evidence>